<dbReference type="HOGENOM" id="CLU_1843839_0_0_5"/>
<organism evidence="2 3">
    <name type="scientific">Sphingomonas sanxanigenens DSM 19645 = NX02</name>
    <dbReference type="NCBI Taxonomy" id="1123269"/>
    <lineage>
        <taxon>Bacteria</taxon>
        <taxon>Pseudomonadati</taxon>
        <taxon>Pseudomonadota</taxon>
        <taxon>Alphaproteobacteria</taxon>
        <taxon>Sphingomonadales</taxon>
        <taxon>Sphingomonadaceae</taxon>
        <taxon>Sphingomonas</taxon>
    </lineage>
</organism>
<sequence length="139" mass="14577">MAKSATDVMQEILFSAVIDSIAAMKIASKGLPNTLLRDLNALHDNVTFADLSPELQAAIATNVRAAFTRLQKEGYSVSSGAPVQPRTPPLPPRRDTMGHGGRDRRPPPPPKRDGGPDGKGGARPGGGAGRPPRGPRPKS</sequence>
<dbReference type="PATRIC" id="fig|1123269.5.peg.305"/>
<accession>W0A8S9</accession>
<evidence type="ECO:0000313" key="3">
    <source>
        <dbReference type="Proteomes" id="UP000018851"/>
    </source>
</evidence>
<dbReference type="STRING" id="1123269.NX02_01500"/>
<feature type="compositionally biased region" description="Basic and acidic residues" evidence="1">
    <location>
        <begin position="92"/>
        <end position="116"/>
    </location>
</feature>
<dbReference type="Proteomes" id="UP000018851">
    <property type="component" value="Chromosome"/>
</dbReference>
<feature type="region of interest" description="Disordered" evidence="1">
    <location>
        <begin position="73"/>
        <end position="139"/>
    </location>
</feature>
<protein>
    <submittedName>
        <fullName evidence="2">Uncharacterized protein</fullName>
    </submittedName>
</protein>
<dbReference type="OrthoDB" id="7572706at2"/>
<dbReference type="KEGG" id="ssan:NX02_01500"/>
<evidence type="ECO:0000256" key="1">
    <source>
        <dbReference type="SAM" id="MobiDB-lite"/>
    </source>
</evidence>
<evidence type="ECO:0000313" key="2">
    <source>
        <dbReference type="EMBL" id="AHE52065.1"/>
    </source>
</evidence>
<feature type="compositionally biased region" description="Gly residues" evidence="1">
    <location>
        <begin position="117"/>
        <end position="129"/>
    </location>
</feature>
<gene>
    <name evidence="2" type="ORF">NX02_01500</name>
</gene>
<dbReference type="eggNOG" id="ENOG5032I85">
    <property type="taxonomic scope" value="Bacteria"/>
</dbReference>
<proteinExistence type="predicted"/>
<dbReference type="EMBL" id="CP006644">
    <property type="protein sequence ID" value="AHE52065.1"/>
    <property type="molecule type" value="Genomic_DNA"/>
</dbReference>
<keyword evidence="3" id="KW-1185">Reference proteome</keyword>
<name>W0A8S9_9SPHN</name>
<reference evidence="2 3" key="1">
    <citation type="submission" date="2013-07" db="EMBL/GenBank/DDBJ databases">
        <title>Completed genome of Sphingomonas sanxanigenens NX02.</title>
        <authorList>
            <person name="Ma T."/>
            <person name="Huang H."/>
            <person name="Wu M."/>
            <person name="Li X."/>
            <person name="Li G."/>
        </authorList>
    </citation>
    <scope>NUCLEOTIDE SEQUENCE [LARGE SCALE GENOMIC DNA]</scope>
    <source>
        <strain evidence="2 3">NX02</strain>
    </source>
</reference>
<dbReference type="RefSeq" id="WP_025290437.1">
    <property type="nucleotide sequence ID" value="NZ_CP006644.1"/>
</dbReference>
<dbReference type="AlphaFoldDB" id="W0A8S9"/>